<keyword evidence="2" id="KW-1185">Reference proteome</keyword>
<evidence type="ECO:0000313" key="1">
    <source>
        <dbReference type="EMBL" id="NEX64913.1"/>
    </source>
</evidence>
<comment type="caution">
    <text evidence="1">The sequence shown here is derived from an EMBL/GenBank/DDBJ whole genome shotgun (WGS) entry which is preliminary data.</text>
</comment>
<name>A0A6B3SVQ7_9BURK</name>
<dbReference type="GO" id="GO:0006313">
    <property type="term" value="P:DNA transposition"/>
    <property type="evidence" value="ECO:0007669"/>
    <property type="project" value="InterPro"/>
</dbReference>
<reference evidence="1 2" key="1">
    <citation type="submission" date="2020-02" db="EMBL/GenBank/DDBJ databases">
        <authorList>
            <person name="Kim M.K."/>
        </authorList>
    </citation>
    <scope>NUCLEOTIDE SEQUENCE [LARGE SCALE GENOMIC DNA]</scope>
    <source>
        <strain evidence="1 2">17J57-3</strain>
    </source>
</reference>
<dbReference type="GO" id="GO:0004803">
    <property type="term" value="F:transposase activity"/>
    <property type="evidence" value="ECO:0007669"/>
    <property type="project" value="InterPro"/>
</dbReference>
<dbReference type="InterPro" id="IPR002514">
    <property type="entry name" value="Transposase_8"/>
</dbReference>
<dbReference type="Proteomes" id="UP000482155">
    <property type="component" value="Unassembled WGS sequence"/>
</dbReference>
<organism evidence="1 2">
    <name type="scientific">Noviherbaspirillum galbum</name>
    <dbReference type="NCBI Taxonomy" id="2709383"/>
    <lineage>
        <taxon>Bacteria</taxon>
        <taxon>Pseudomonadati</taxon>
        <taxon>Pseudomonadota</taxon>
        <taxon>Betaproteobacteria</taxon>
        <taxon>Burkholderiales</taxon>
        <taxon>Oxalobacteraceae</taxon>
        <taxon>Noviherbaspirillum</taxon>
    </lineage>
</organism>
<accession>A0A6B3SVQ7</accession>
<dbReference type="GO" id="GO:0003677">
    <property type="term" value="F:DNA binding"/>
    <property type="evidence" value="ECO:0007669"/>
    <property type="project" value="InterPro"/>
</dbReference>
<sequence length="109" mass="11525">MTEPIPTTARRRPYDAAKKTQILAGYERPGASIAAVAMAHGINANLIHNWRARAMRRQGAVAAAAAASVVPVLVPASATSACNAELRIELRRGPVRAVVSWPLSEVGKC</sequence>
<protein>
    <submittedName>
        <fullName evidence="1">Transposase</fullName>
    </submittedName>
</protein>
<dbReference type="SUPFAM" id="SSF46689">
    <property type="entry name" value="Homeodomain-like"/>
    <property type="match status" value="1"/>
</dbReference>
<evidence type="ECO:0000313" key="2">
    <source>
        <dbReference type="Proteomes" id="UP000482155"/>
    </source>
</evidence>
<dbReference type="EMBL" id="JAAIVB010000089">
    <property type="protein sequence ID" value="NEX64913.1"/>
    <property type="molecule type" value="Genomic_DNA"/>
</dbReference>
<dbReference type="RefSeq" id="WP_163968849.1">
    <property type="nucleotide sequence ID" value="NZ_JAAIVB010000089.1"/>
</dbReference>
<dbReference type="AlphaFoldDB" id="A0A6B3SVQ7"/>
<gene>
    <name evidence="1" type="ORF">G3574_27900</name>
</gene>
<dbReference type="InterPro" id="IPR009057">
    <property type="entry name" value="Homeodomain-like_sf"/>
</dbReference>
<dbReference type="Pfam" id="PF01527">
    <property type="entry name" value="HTH_Tnp_1"/>
    <property type="match status" value="1"/>
</dbReference>
<proteinExistence type="predicted"/>